<dbReference type="PIRSF" id="PIRSF026802">
    <property type="entry name" value="UCP026802"/>
    <property type="match status" value="1"/>
</dbReference>
<dbReference type="Proteomes" id="UP000002613">
    <property type="component" value="Chromosome"/>
</dbReference>
<protein>
    <submittedName>
        <fullName evidence="1">Uncharacterized protein</fullName>
    </submittedName>
</protein>
<keyword evidence="2" id="KW-1185">Reference proteome</keyword>
<dbReference type="PaxDb" id="589924-Ferp_1078"/>
<dbReference type="GO" id="GO:0006935">
    <property type="term" value="P:chemotaxis"/>
    <property type="evidence" value="ECO:0007669"/>
    <property type="project" value="InterPro"/>
</dbReference>
<dbReference type="PANTHER" id="PTHR42201">
    <property type="entry name" value="TAXIS PROTEIN"/>
    <property type="match status" value="1"/>
</dbReference>
<gene>
    <name evidence="1" type="ordered locus">Ferp_1078</name>
</gene>
<dbReference type="STRING" id="589924.Ferp_1078"/>
<dbReference type="eggNOG" id="arCOG02394">
    <property type="taxonomic scope" value="Archaea"/>
</dbReference>
<dbReference type="AlphaFoldDB" id="D3RXM4"/>
<dbReference type="EMBL" id="CP001899">
    <property type="protein sequence ID" value="ADC65237.1"/>
    <property type="molecule type" value="Genomic_DNA"/>
</dbReference>
<dbReference type="Pfam" id="PF04283">
    <property type="entry name" value="CheF-arch"/>
    <property type="match status" value="1"/>
</dbReference>
<name>D3RXM4_FERPA</name>
<dbReference type="RefSeq" id="WP_012965580.1">
    <property type="nucleotide sequence ID" value="NC_013849.1"/>
</dbReference>
<organism evidence="1 2">
    <name type="scientific">Ferroglobus placidus (strain DSM 10642 / AEDII12DO)</name>
    <dbReference type="NCBI Taxonomy" id="589924"/>
    <lineage>
        <taxon>Archaea</taxon>
        <taxon>Methanobacteriati</taxon>
        <taxon>Methanobacteriota</taxon>
        <taxon>Archaeoglobi</taxon>
        <taxon>Archaeoglobales</taxon>
        <taxon>Archaeoglobaceae</taxon>
        <taxon>Ferroglobus</taxon>
    </lineage>
</organism>
<accession>D3RXM4</accession>
<evidence type="ECO:0000313" key="1">
    <source>
        <dbReference type="EMBL" id="ADC65237.1"/>
    </source>
</evidence>
<reference evidence="1 2" key="2">
    <citation type="journal article" date="2011" name="Stand. Genomic Sci.">
        <title>Complete genome sequence of Ferroglobus placidus AEDII12DO.</title>
        <authorList>
            <person name="Anderson I."/>
            <person name="Risso C."/>
            <person name="Holmes D."/>
            <person name="Lucas S."/>
            <person name="Copeland A."/>
            <person name="Lapidus A."/>
            <person name="Cheng J.F."/>
            <person name="Bruce D."/>
            <person name="Goodwin L."/>
            <person name="Pitluck S."/>
            <person name="Saunders E."/>
            <person name="Brettin T."/>
            <person name="Detter J.C."/>
            <person name="Han C."/>
            <person name="Tapia R."/>
            <person name="Larimer F."/>
            <person name="Land M."/>
            <person name="Hauser L."/>
            <person name="Woyke T."/>
            <person name="Lovley D."/>
            <person name="Kyrpides N."/>
            <person name="Ivanova N."/>
        </authorList>
    </citation>
    <scope>NUCLEOTIDE SEQUENCE [LARGE SCALE GENOMIC DNA]</scope>
    <source>
        <strain evidence="2">DSM 10642 / AEDII12DO</strain>
    </source>
</reference>
<reference evidence="2" key="1">
    <citation type="submission" date="2010-02" db="EMBL/GenBank/DDBJ databases">
        <title>Complete sequence of Ferroglobus placidus DSM 10642.</title>
        <authorList>
            <consortium name="US DOE Joint Genome Institute"/>
            <person name="Lucas S."/>
            <person name="Copeland A."/>
            <person name="Lapidus A."/>
            <person name="Cheng J.-F."/>
            <person name="Bruce D."/>
            <person name="Goodwin L."/>
            <person name="Pitluck S."/>
            <person name="Saunders E."/>
            <person name="Brettin T."/>
            <person name="Detter J.C."/>
            <person name="Han C."/>
            <person name="Tapia R."/>
            <person name="Larimer F."/>
            <person name="Land M."/>
            <person name="Hauser L."/>
            <person name="Kyrpides N."/>
            <person name="Ivanova N."/>
            <person name="Holmes D."/>
            <person name="Lovley D."/>
            <person name="Kyrpides N."/>
            <person name="Anderson I.J."/>
            <person name="Woyke T."/>
        </authorList>
    </citation>
    <scope>NUCLEOTIDE SEQUENCE [LARGE SCALE GENOMIC DNA]</scope>
    <source>
        <strain evidence="2">DSM 10642 / AEDII12DO</strain>
    </source>
</reference>
<dbReference type="GeneID" id="8778588"/>
<evidence type="ECO:0000313" key="2">
    <source>
        <dbReference type="Proteomes" id="UP000002613"/>
    </source>
</evidence>
<dbReference type="InterPro" id="IPR007381">
    <property type="entry name" value="CheF1/F2"/>
</dbReference>
<dbReference type="HOGENOM" id="CLU_1032936_0_0_2"/>
<proteinExistence type="predicted"/>
<dbReference type="OrthoDB" id="227825at2157"/>
<sequence>MSEKLLLKVPVEVFEGGNWIKTEAAIYSSYIQLGKKEIQFKQIRDLEYSYLNDQEAVKILADSEYYINFGKYQKQVFRFLAFNLKADKFAVYFISPAIRGGVIVSNAKWEKGYLAITENALWFLSPNKQVRIALEYLGSVGKEKRSVGGKQRVVLKLTHVDNNEVIVSYVLCPETTLEMLEQYINQLIEQQKPKEKLSEIEEQVLTMIYSGVDSSSIESILGISTEELNKIYDKLINLGLARLVKIRKEVELTPRGVSFVDDIMKKAVR</sequence>
<dbReference type="PANTHER" id="PTHR42201:SF1">
    <property type="entry name" value="TAXIS PROTEIN"/>
    <property type="match status" value="1"/>
</dbReference>
<dbReference type="KEGG" id="fpl:Ferp_1078"/>